<accession>A0AAP0LML7</accession>
<dbReference type="InterPro" id="IPR036397">
    <property type="entry name" value="RNaseH_sf"/>
</dbReference>
<dbReference type="PANTHER" id="PTHR48475:SF2">
    <property type="entry name" value="RIBONUCLEASE H"/>
    <property type="match status" value="1"/>
</dbReference>
<sequence length="204" mass="23861">MIAYLDRVNELLRDFNCEVKQIPREQNTRADALAQLAFSPEKDLLRLVPIVIIPEPSIIKCEEKKVATIDHRSSWMDLIMSYLMNGTLPEDKNESKKVRYRATRYVIMDNQLYKRGYSFPLLKCLTPEDADNVLREIHEGICGNHSGGRALAYKAMRQGYFWPTMQRDALELAKKCDKCQRFAKFNLNKAHLIKPTKWWTNHLE</sequence>
<dbReference type="Pfam" id="PF17921">
    <property type="entry name" value="Integrase_H2C2"/>
    <property type="match status" value="1"/>
</dbReference>
<evidence type="ECO:0000259" key="1">
    <source>
        <dbReference type="Pfam" id="PF17921"/>
    </source>
</evidence>
<feature type="domain" description="Integrase zinc-binding" evidence="1">
    <location>
        <begin position="130"/>
        <end position="182"/>
    </location>
</feature>
<dbReference type="Proteomes" id="UP001428341">
    <property type="component" value="Unassembled WGS sequence"/>
</dbReference>
<dbReference type="AlphaFoldDB" id="A0AAP0LML7"/>
<dbReference type="GO" id="GO:0003676">
    <property type="term" value="F:nucleic acid binding"/>
    <property type="evidence" value="ECO:0007669"/>
    <property type="project" value="InterPro"/>
</dbReference>
<name>A0AAP0LML7_9ROSI</name>
<reference evidence="2 3" key="1">
    <citation type="submission" date="2024-05" db="EMBL/GenBank/DDBJ databases">
        <title>Haplotype-resolved chromosome-level genome assembly of Huyou (Citrus changshanensis).</title>
        <authorList>
            <person name="Miao C."/>
            <person name="Chen W."/>
            <person name="Wu Y."/>
            <person name="Wang L."/>
            <person name="Zhao S."/>
            <person name="Grierson D."/>
            <person name="Xu C."/>
            <person name="Chen K."/>
        </authorList>
    </citation>
    <scope>NUCLEOTIDE SEQUENCE [LARGE SCALE GENOMIC DNA]</scope>
    <source>
        <strain evidence="2">01-14</strain>
        <tissue evidence="2">Leaf</tissue>
    </source>
</reference>
<dbReference type="Gene3D" id="3.30.420.10">
    <property type="entry name" value="Ribonuclease H-like superfamily/Ribonuclease H"/>
    <property type="match status" value="1"/>
</dbReference>
<dbReference type="Gene3D" id="1.10.340.70">
    <property type="match status" value="1"/>
</dbReference>
<dbReference type="EMBL" id="JBCGBO010000024">
    <property type="protein sequence ID" value="KAK9180599.1"/>
    <property type="molecule type" value="Genomic_DNA"/>
</dbReference>
<dbReference type="PANTHER" id="PTHR48475">
    <property type="entry name" value="RIBONUCLEASE H"/>
    <property type="match status" value="1"/>
</dbReference>
<dbReference type="InterPro" id="IPR041588">
    <property type="entry name" value="Integrase_H2C2"/>
</dbReference>
<evidence type="ECO:0000313" key="3">
    <source>
        <dbReference type="Proteomes" id="UP001428341"/>
    </source>
</evidence>
<gene>
    <name evidence="2" type="ORF">WN944_023732</name>
</gene>
<protein>
    <recommendedName>
        <fullName evidence="1">Integrase zinc-binding domain-containing protein</fullName>
    </recommendedName>
</protein>
<organism evidence="2 3">
    <name type="scientific">Citrus x changshan-huyou</name>
    <dbReference type="NCBI Taxonomy" id="2935761"/>
    <lineage>
        <taxon>Eukaryota</taxon>
        <taxon>Viridiplantae</taxon>
        <taxon>Streptophyta</taxon>
        <taxon>Embryophyta</taxon>
        <taxon>Tracheophyta</taxon>
        <taxon>Spermatophyta</taxon>
        <taxon>Magnoliopsida</taxon>
        <taxon>eudicotyledons</taxon>
        <taxon>Gunneridae</taxon>
        <taxon>Pentapetalae</taxon>
        <taxon>rosids</taxon>
        <taxon>malvids</taxon>
        <taxon>Sapindales</taxon>
        <taxon>Rutaceae</taxon>
        <taxon>Aurantioideae</taxon>
        <taxon>Citrus</taxon>
    </lineage>
</organism>
<evidence type="ECO:0000313" key="2">
    <source>
        <dbReference type="EMBL" id="KAK9180599.1"/>
    </source>
</evidence>
<proteinExistence type="predicted"/>
<comment type="caution">
    <text evidence="2">The sequence shown here is derived from an EMBL/GenBank/DDBJ whole genome shotgun (WGS) entry which is preliminary data.</text>
</comment>
<keyword evidence="3" id="KW-1185">Reference proteome</keyword>